<feature type="transmembrane region" description="Helical" evidence="1">
    <location>
        <begin position="160"/>
        <end position="178"/>
    </location>
</feature>
<keyword evidence="1" id="KW-1133">Transmembrane helix</keyword>
<comment type="caution">
    <text evidence="2">The sequence shown here is derived from an EMBL/GenBank/DDBJ whole genome shotgun (WGS) entry which is preliminary data.</text>
</comment>
<keyword evidence="1" id="KW-0812">Transmembrane</keyword>
<keyword evidence="1" id="KW-0472">Membrane</keyword>
<feature type="transmembrane region" description="Helical" evidence="1">
    <location>
        <begin position="246"/>
        <end position="263"/>
    </location>
</feature>
<dbReference type="Proteomes" id="UP000007374">
    <property type="component" value="Unassembled WGS sequence"/>
</dbReference>
<accession>K2PRG8</accession>
<evidence type="ECO:0000313" key="3">
    <source>
        <dbReference type="Proteomes" id="UP000007374"/>
    </source>
</evidence>
<feature type="transmembrane region" description="Helical" evidence="1">
    <location>
        <begin position="97"/>
        <end position="117"/>
    </location>
</feature>
<dbReference type="OrthoDB" id="9809910at2"/>
<dbReference type="STRING" id="721133.SAMN05216176_10137"/>
<reference evidence="2 3" key="1">
    <citation type="journal article" date="2012" name="J. Bacteriol.">
        <title>Genome Sequence of Nitratireductor indicus Type Strain C115.</title>
        <authorList>
            <person name="Lai Q."/>
            <person name="Li G."/>
            <person name="Yu Z."/>
            <person name="Shao Z."/>
        </authorList>
    </citation>
    <scope>NUCLEOTIDE SEQUENCE [LARGE SCALE GENOMIC DNA]</scope>
    <source>
        <strain evidence="2 3">C115</strain>
    </source>
</reference>
<dbReference type="InterPro" id="IPR017516">
    <property type="entry name" value="AbrB_dup"/>
</dbReference>
<dbReference type="GO" id="GO:0016020">
    <property type="term" value="C:membrane"/>
    <property type="evidence" value="ECO:0007669"/>
    <property type="project" value="InterPro"/>
</dbReference>
<dbReference type="EMBL" id="AMSI01000003">
    <property type="protein sequence ID" value="EKF43627.1"/>
    <property type="molecule type" value="Genomic_DNA"/>
</dbReference>
<dbReference type="NCBIfam" id="TIGR03082">
    <property type="entry name" value="Gneg_AbrB_dup"/>
    <property type="match status" value="2"/>
</dbReference>
<dbReference type="AlphaFoldDB" id="K2PRG8"/>
<proteinExistence type="predicted"/>
<evidence type="ECO:0008006" key="4">
    <source>
        <dbReference type="Google" id="ProtNLM"/>
    </source>
</evidence>
<sequence length="362" mass="37656">MDSSSETSFPGPLATLPRPVQWLLLAVLTALIAGFMLHYALPAALLIGPMLAAVAIGAQGGRVGVPGLVFAVAQTFVGLLIGGSLEPAVLASFVDIWPILLLAVLTTVAASSLLGFFVSRWKILPGTTAVWGSAPGAATAMVLMAGAFGADPRLVAFMQYLRVIFVTLAAALLARFWVDTSGVELPATEWFPPLQPEAFGLTLVLAVGGGLGGKLLRLPAPFFLGGMLAAAGAHLGGGLSLELPPWLMGCAYVFIGWTIGLKFDRALLRSAVKALPQVVLSILALMLFCGGLAWVLHAEWGIDPLTAYLATSPGGMDSIAIIAAASQNVNLSFIMAVQMGRFLFVLLAGPPISRLVAKWAED</sequence>
<protein>
    <recommendedName>
        <fullName evidence="4">Ammonia monooxygenase</fullName>
    </recommendedName>
</protein>
<feature type="transmembrane region" description="Helical" evidence="1">
    <location>
        <begin position="198"/>
        <end position="215"/>
    </location>
</feature>
<dbReference type="PANTHER" id="PTHR38457:SF1">
    <property type="entry name" value="REGULATOR ABRB-RELATED"/>
    <property type="match status" value="1"/>
</dbReference>
<evidence type="ECO:0000256" key="1">
    <source>
        <dbReference type="SAM" id="Phobius"/>
    </source>
</evidence>
<dbReference type="RefSeq" id="WP_009449829.1">
    <property type="nucleotide sequence ID" value="NZ_AMSI01000003.1"/>
</dbReference>
<keyword evidence="3" id="KW-1185">Reference proteome</keyword>
<organism evidence="2 3">
    <name type="scientific">Nitratireductor indicus C115</name>
    <dbReference type="NCBI Taxonomy" id="1231190"/>
    <lineage>
        <taxon>Bacteria</taxon>
        <taxon>Pseudomonadati</taxon>
        <taxon>Pseudomonadota</taxon>
        <taxon>Alphaproteobacteria</taxon>
        <taxon>Hyphomicrobiales</taxon>
        <taxon>Phyllobacteriaceae</taxon>
        <taxon>Nitratireductor</taxon>
    </lineage>
</organism>
<dbReference type="PATRIC" id="fig|1231190.3.peg.1335"/>
<dbReference type="InterPro" id="IPR007820">
    <property type="entry name" value="AbrB_fam"/>
</dbReference>
<evidence type="ECO:0000313" key="2">
    <source>
        <dbReference type="EMBL" id="EKF43627.1"/>
    </source>
</evidence>
<dbReference type="GO" id="GO:0010468">
    <property type="term" value="P:regulation of gene expression"/>
    <property type="evidence" value="ECO:0007669"/>
    <property type="project" value="InterPro"/>
</dbReference>
<feature type="transmembrane region" description="Helical" evidence="1">
    <location>
        <begin position="275"/>
        <end position="298"/>
    </location>
</feature>
<feature type="transmembrane region" description="Helical" evidence="1">
    <location>
        <begin position="20"/>
        <end position="37"/>
    </location>
</feature>
<feature type="transmembrane region" description="Helical" evidence="1">
    <location>
        <begin position="318"/>
        <end position="337"/>
    </location>
</feature>
<feature type="transmembrane region" description="Helical" evidence="1">
    <location>
        <begin position="129"/>
        <end position="148"/>
    </location>
</feature>
<feature type="transmembrane region" description="Helical" evidence="1">
    <location>
        <begin position="67"/>
        <end position="85"/>
    </location>
</feature>
<name>K2PRG8_9HYPH</name>
<dbReference type="PANTHER" id="PTHR38457">
    <property type="entry name" value="REGULATOR ABRB-RELATED"/>
    <property type="match status" value="1"/>
</dbReference>
<gene>
    <name evidence="2" type="ORF">NA8A_06328</name>
</gene>
<dbReference type="eggNOG" id="COG3180">
    <property type="taxonomic scope" value="Bacteria"/>
</dbReference>
<dbReference type="Pfam" id="PF05145">
    <property type="entry name" value="AbrB"/>
    <property type="match status" value="1"/>
</dbReference>
<dbReference type="PIRSF" id="PIRSF038991">
    <property type="entry name" value="Protein_AbrB"/>
    <property type="match status" value="1"/>
</dbReference>